<keyword evidence="3" id="KW-1185">Reference proteome</keyword>
<dbReference type="Proteomes" id="UP000825591">
    <property type="component" value="Chromosome"/>
</dbReference>
<reference evidence="2 3" key="1">
    <citation type="submission" date="2021-08" db="EMBL/GenBank/DDBJ databases">
        <title>Bactericidal Effect of Pseudomonas oryziphila sp. nov., a novel Pseudomonas Species Against Xanthomonas oryzae Reduces Disease Severity of Bacterial Leaf Streak of Rice.</title>
        <authorList>
            <person name="Yang R."/>
            <person name="Li S."/>
            <person name="Li Y."/>
            <person name="Yan Y."/>
            <person name="Fang Y."/>
            <person name="Zou L."/>
            <person name="Chen G."/>
        </authorList>
    </citation>
    <scope>NUCLEOTIDE SEQUENCE [LARGE SCALE GENOMIC DNA]</scope>
    <source>
        <strain evidence="2 3">DSM 17497</strain>
    </source>
</reference>
<name>A0ABX9B5R0_9PSED</name>
<evidence type="ECO:0000313" key="2">
    <source>
        <dbReference type="EMBL" id="QZP28711.1"/>
    </source>
</evidence>
<dbReference type="EMBL" id="CP081966">
    <property type="protein sequence ID" value="QZP28711.1"/>
    <property type="molecule type" value="Genomic_DNA"/>
</dbReference>
<evidence type="ECO:0000313" key="3">
    <source>
        <dbReference type="Proteomes" id="UP000825591"/>
    </source>
</evidence>
<evidence type="ECO:0000256" key="1">
    <source>
        <dbReference type="SAM" id="Phobius"/>
    </source>
</evidence>
<protein>
    <submittedName>
        <fullName evidence="2">Uncharacterized protein</fullName>
    </submittedName>
</protein>
<feature type="transmembrane region" description="Helical" evidence="1">
    <location>
        <begin position="12"/>
        <end position="33"/>
    </location>
</feature>
<organism evidence="2 3">
    <name type="scientific">Pseudomonas mosselii</name>
    <dbReference type="NCBI Taxonomy" id="78327"/>
    <lineage>
        <taxon>Bacteria</taxon>
        <taxon>Pseudomonadati</taxon>
        <taxon>Pseudomonadota</taxon>
        <taxon>Gammaproteobacteria</taxon>
        <taxon>Pseudomonadales</taxon>
        <taxon>Pseudomonadaceae</taxon>
        <taxon>Pseudomonas</taxon>
    </lineage>
</organism>
<keyword evidence="1" id="KW-0812">Transmembrane</keyword>
<sequence>MKLDLGWWKERWVWIAMILLIVVLGYVLFSTYAEKLPYVSNNHSAWASFGSLLAGFFTLTSTLATVATLLFLARQNKGMQKVTQAQLEAMTFDRYISHRKLFIELLNEQEESLQRSFRFRDPTLLYNAVFPSNSLHNCDLIINPEFDENGDGTNHLGKVSAKLERVKKALANSTANESEHLAFVLDLISLRQDLLMIEQCRDSREGDIIFHGRAQGINVFMLDSFVRDAVKLANIIFTFTKSPMVDEAGFLGCSLDLKAWIVSEFYTPRRQAELTVFSSNSLLPDLVWIRRSLSEVLEVDEAFVSAKRRLDKVFSTIQSVERLRDKSVLKRLVEECITDVRSKFDKMSGGEHFKLIGEISSRLHRIKNNFDLN</sequence>
<keyword evidence="1" id="KW-0472">Membrane</keyword>
<accession>A0ABX9B5R0</accession>
<gene>
    <name evidence="2" type="ORF">K5H97_10340</name>
</gene>
<feature type="transmembrane region" description="Helical" evidence="1">
    <location>
        <begin position="45"/>
        <end position="72"/>
    </location>
</feature>
<dbReference type="RefSeq" id="WP_155741798.1">
    <property type="nucleotide sequence ID" value="NZ_CP081966.1"/>
</dbReference>
<proteinExistence type="predicted"/>
<keyword evidence="1" id="KW-1133">Transmembrane helix</keyword>